<dbReference type="AlphaFoldDB" id="A0A2V3HPD4"/>
<accession>A0A2V3HPD4</accession>
<evidence type="ECO:0000313" key="2">
    <source>
        <dbReference type="EMBL" id="PXF20980.1"/>
    </source>
</evidence>
<feature type="region of interest" description="Disordered" evidence="1">
    <location>
        <begin position="1"/>
        <end position="29"/>
    </location>
</feature>
<dbReference type="GO" id="GO:0006396">
    <property type="term" value="P:RNA processing"/>
    <property type="evidence" value="ECO:0007669"/>
    <property type="project" value="InterPro"/>
</dbReference>
<organism evidence="2 3">
    <name type="scientific">Candidatus Thalassarchaeum betae</name>
    <dbReference type="NCBI Taxonomy" id="2599289"/>
    <lineage>
        <taxon>Archaea</taxon>
        <taxon>Methanobacteriati</taxon>
        <taxon>Thermoplasmatota</taxon>
        <taxon>Candidatus Poseidoniia</taxon>
        <taxon>Candidatus Poseidoniales</taxon>
        <taxon>Candidatus Thalassarchaeaceae</taxon>
        <taxon>Candidatus Thalassarchaeum</taxon>
    </lineage>
</organism>
<name>A0A2V3HPD4_9ARCH</name>
<protein>
    <submittedName>
        <fullName evidence="2">Uncharacterized protein</fullName>
    </submittedName>
</protein>
<evidence type="ECO:0000313" key="3">
    <source>
        <dbReference type="Proteomes" id="UP000248161"/>
    </source>
</evidence>
<dbReference type="EMBL" id="PSPG01000013">
    <property type="protein sequence ID" value="PXF20980.1"/>
    <property type="molecule type" value="Genomic_DNA"/>
</dbReference>
<dbReference type="Pfam" id="PF04032">
    <property type="entry name" value="Rpr2"/>
    <property type="match status" value="1"/>
</dbReference>
<sequence>MPCEVRMTKPRRHGSRDSKRKRRASRAVDELSSLLKDSDAIDPRLADAAARDILRIGKRHGERPDSGTSRLICRGCESALIPGRTARTRITGGMLVITCENCGRIKRSGLDFSGGDSD</sequence>
<evidence type="ECO:0000256" key="1">
    <source>
        <dbReference type="SAM" id="MobiDB-lite"/>
    </source>
</evidence>
<gene>
    <name evidence="2" type="ORF">CXX69_05975</name>
</gene>
<dbReference type="Gene3D" id="6.20.50.20">
    <property type="match status" value="1"/>
</dbReference>
<proteinExistence type="predicted"/>
<dbReference type="Proteomes" id="UP000248161">
    <property type="component" value="Unassembled WGS sequence"/>
</dbReference>
<feature type="compositionally biased region" description="Basic residues" evidence="1">
    <location>
        <begin position="8"/>
        <end position="25"/>
    </location>
</feature>
<comment type="caution">
    <text evidence="2">The sequence shown here is derived from an EMBL/GenBank/DDBJ whole genome shotgun (WGS) entry which is preliminary data.</text>
</comment>
<dbReference type="InterPro" id="IPR007175">
    <property type="entry name" value="Rpr2/Snm1/Rpp21"/>
</dbReference>
<reference evidence="2 3" key="1">
    <citation type="journal article" date="2015" name="Nat. Commun.">
        <title>Genomic and transcriptomic evidence for scavenging of diverse organic compounds by widespread deep-sea archaea.</title>
        <authorList>
            <person name="Li M."/>
            <person name="Baker B.J."/>
            <person name="Anantharaman K."/>
            <person name="Jain S."/>
            <person name="Breier J.A."/>
            <person name="Dick G.J."/>
        </authorList>
    </citation>
    <scope>NUCLEOTIDE SEQUENCE [LARGE SCALE GENOMIC DNA]</scope>
    <source>
        <strain evidence="2">Cayman_51_deep</strain>
    </source>
</reference>